<keyword evidence="1" id="KW-0812">Transmembrane</keyword>
<name>X1CCW3_9ZZZZ</name>
<dbReference type="Pfam" id="PF13559">
    <property type="entry name" value="DUF4129"/>
    <property type="match status" value="1"/>
</dbReference>
<evidence type="ECO:0000259" key="2">
    <source>
        <dbReference type="Pfam" id="PF13559"/>
    </source>
</evidence>
<dbReference type="EMBL" id="BART01022254">
    <property type="protein sequence ID" value="GAG94113.1"/>
    <property type="molecule type" value="Genomic_DNA"/>
</dbReference>
<feature type="domain" description="Protein-glutamine gamma-glutamyltransferase-like C-terminal" evidence="2">
    <location>
        <begin position="83"/>
        <end position="145"/>
    </location>
</feature>
<accession>X1CCW3</accession>
<sequence>MTMIGNSLFAQNNVIPTEFLLVSLVVIVVGAFLLFYFRKQIIAALGVGGVKKTIIEQEIEQRLVQIRQLHRQQMFREASVLMWQTMILASEGFLGVGRAPNESARQLGVKLMNRGDLDPGAINAIVMAFEKARYGQTPLTTQEFKDGLSGLHQFLQMATSVGEISEE</sequence>
<keyword evidence="1" id="KW-0472">Membrane</keyword>
<evidence type="ECO:0000313" key="3">
    <source>
        <dbReference type="EMBL" id="GAG94113.1"/>
    </source>
</evidence>
<comment type="caution">
    <text evidence="3">The sequence shown here is derived from an EMBL/GenBank/DDBJ whole genome shotgun (WGS) entry which is preliminary data.</text>
</comment>
<feature type="transmembrane region" description="Helical" evidence="1">
    <location>
        <begin position="20"/>
        <end position="37"/>
    </location>
</feature>
<organism evidence="3">
    <name type="scientific">marine sediment metagenome</name>
    <dbReference type="NCBI Taxonomy" id="412755"/>
    <lineage>
        <taxon>unclassified sequences</taxon>
        <taxon>metagenomes</taxon>
        <taxon>ecological metagenomes</taxon>
    </lineage>
</organism>
<reference evidence="3" key="1">
    <citation type="journal article" date="2014" name="Front. Microbiol.">
        <title>High frequency of phylogenetically diverse reductive dehalogenase-homologous genes in deep subseafloor sedimentary metagenomes.</title>
        <authorList>
            <person name="Kawai M."/>
            <person name="Futagami T."/>
            <person name="Toyoda A."/>
            <person name="Takaki Y."/>
            <person name="Nishi S."/>
            <person name="Hori S."/>
            <person name="Arai W."/>
            <person name="Tsubouchi T."/>
            <person name="Morono Y."/>
            <person name="Uchiyama I."/>
            <person name="Ito T."/>
            <person name="Fujiyama A."/>
            <person name="Inagaki F."/>
            <person name="Takami H."/>
        </authorList>
    </citation>
    <scope>NUCLEOTIDE SEQUENCE</scope>
    <source>
        <strain evidence="3">Expedition CK06-06</strain>
    </source>
</reference>
<gene>
    <name evidence="3" type="ORF">S01H4_40790</name>
</gene>
<proteinExistence type="predicted"/>
<dbReference type="InterPro" id="IPR025403">
    <property type="entry name" value="TgpA-like_C"/>
</dbReference>
<protein>
    <recommendedName>
        <fullName evidence="2">Protein-glutamine gamma-glutamyltransferase-like C-terminal domain-containing protein</fullName>
    </recommendedName>
</protein>
<evidence type="ECO:0000256" key="1">
    <source>
        <dbReference type="SAM" id="Phobius"/>
    </source>
</evidence>
<keyword evidence="1" id="KW-1133">Transmembrane helix</keyword>
<dbReference type="AlphaFoldDB" id="X1CCW3"/>